<feature type="domain" description="YobI-like P-loop NTPase" evidence="3">
    <location>
        <begin position="70"/>
        <end position="460"/>
    </location>
</feature>
<keyword evidence="2" id="KW-1133">Transmembrane helix</keyword>
<dbReference type="SUPFAM" id="SSF52540">
    <property type="entry name" value="P-loop containing nucleoside triphosphate hydrolases"/>
    <property type="match status" value="1"/>
</dbReference>
<dbReference type="EMBL" id="CP159578">
    <property type="protein sequence ID" value="XCJ78780.1"/>
    <property type="molecule type" value="Genomic_DNA"/>
</dbReference>
<name>A0AB74UAM1_9GAMM</name>
<proteinExistence type="predicted"/>
<keyword evidence="4" id="KW-0238">DNA-binding</keyword>
<gene>
    <name evidence="4" type="ORF">ABV408_15225</name>
</gene>
<dbReference type="GO" id="GO:0003677">
    <property type="term" value="F:DNA binding"/>
    <property type="evidence" value="ECO:0007669"/>
    <property type="project" value="UniProtKB-KW"/>
</dbReference>
<evidence type="ECO:0000259" key="3">
    <source>
        <dbReference type="Pfam" id="PF20693"/>
    </source>
</evidence>
<dbReference type="RefSeq" id="WP_353979747.1">
    <property type="nucleotide sequence ID" value="NZ_CP159578.1"/>
</dbReference>
<dbReference type="InterPro" id="IPR027417">
    <property type="entry name" value="P-loop_NTPase"/>
</dbReference>
<evidence type="ECO:0000256" key="1">
    <source>
        <dbReference type="SAM" id="Coils"/>
    </source>
</evidence>
<dbReference type="Pfam" id="PF20693">
    <property type="entry name" value="YobI-ATPase"/>
    <property type="match status" value="1"/>
</dbReference>
<sequence length="1257" mass="140652">MRFLKGGGCFFVFKLQGFLSVLKKPLNVGFFRLYGNREFSGEELFGSVYKKSWKLDALTPEYLESEHEGYVETIEAALGKSHIRNIALSGNYGVGKSSILGEVARRQKGRIVELSLSTLAPIEESKIDDSVPIQATTPTNRIQQEIVKQLLYREDPNRMPASRFRRIERFRLKHETVSALLLGGVIAIIFLLTGWTVEIATALTAQSDIGVWTHFMAAGVAAIVLLLARWLYHGRLHIKQLSAGSATVTLDDNSVSYFDQYLDEIVYFFEVSGRDVVIFEDIDRFDDSHIFETLRALNTLLNASPQINKPIRFIYAIKDSIFDNMGLRLEGRKFESSVFKVNDPAQSESMRANRTKFFDLIIPVVPFVTHRSARNIAVQLLGKIDHKVEPELLDLSAQYVPDMRLLKNVCNEFVVFRDRIFSGDGKQLNLSETELFAMMLYKSTHLTDFETIRLGTSKLDILYKVSRALVAENIKRIESELRVLRQRATLIDRETTRSAILGERLIAHVQRTAEAVGYSTHNATFSFDRASRSTEDLKGASFWADFAKAKEDEAVLKWNAATNYGRVSLTFSRKNLAAALDDTLDAERWDEADRKALNEQIDERTENIRFLRSADLDDLVKRPEFLVVYKEEKQSLESIAEALLTLGLACQLVRAGYLNRNFTLYTSTFHGNRVSPAATNFIIHHVERDLMDEYFELAPDDVDAVVRERGKNGLKEPALYNIAILDRLLVTDVNAADIMTRSLVGLGLSQKRFLQAYLTAGEQRRRFLERFTGASTQVLIYLVSQAELDESSRIELLDVALAHLPESKRRTDVAVSEYLAAHYAEFSVLTSDATTSTLAEPIGALFADASVILPSLEVLGRYVRPSFVSRNLYKITHKNLSIVIDNKVTVALDVIRAANKTVYAYVLSHLQTYLDAVENASATIDASENFIAVIEDVLEQASSCLDDVVERASPACELADIAEAPEGVWPALLKHKRVPATFNNVSRYFVALESVDAPLGRLLSAAGKISETGVADEELKPDLAIAILAATIYLPSAALRAGLVASLKLNKHLDVENVKVEKGDLFALLLKHDIIADEAKSYEHLAATDWPTRKGFIRESKDFLSYMTPELVKGDLEFLLSSSEISSAVKVTVVEQSVEYAEVAGPKGLEELARYAAQNEHEIPSNIVQRMAEKGVASQYVVKLLSCHIGSISSDQLFIVLQALSGDYPKLTEVGHDKPRIPNTPFDRALLERLKLEGIVGKYDDQESPIKVNKKYK</sequence>
<reference evidence="4" key="1">
    <citation type="submission" date="2024-06" db="EMBL/GenBank/DDBJ databases">
        <title>Complete genome of Salinicola endophyticus HNIBRBA4755.</title>
        <authorList>
            <person name="Shin S.Y."/>
            <person name="Kang H."/>
            <person name="Song J."/>
        </authorList>
    </citation>
    <scope>NUCLEOTIDE SEQUENCE</scope>
    <source>
        <strain evidence="4">HNIBRBA4755</strain>
    </source>
</reference>
<keyword evidence="2" id="KW-0812">Transmembrane</keyword>
<keyword evidence="1" id="KW-0175">Coiled coil</keyword>
<dbReference type="InterPro" id="IPR048428">
    <property type="entry name" value="YobI-NTPase"/>
</dbReference>
<feature type="transmembrane region" description="Helical" evidence="2">
    <location>
        <begin position="176"/>
        <end position="197"/>
    </location>
</feature>
<keyword evidence="2" id="KW-0472">Membrane</keyword>
<protein>
    <submittedName>
        <fullName evidence="4">DNA-binding protein</fullName>
    </submittedName>
</protein>
<evidence type="ECO:0000256" key="2">
    <source>
        <dbReference type="SAM" id="Phobius"/>
    </source>
</evidence>
<feature type="transmembrane region" description="Helical" evidence="2">
    <location>
        <begin position="209"/>
        <end position="232"/>
    </location>
</feature>
<evidence type="ECO:0000313" key="4">
    <source>
        <dbReference type="EMBL" id="XCJ78780.1"/>
    </source>
</evidence>
<organism evidence="4">
    <name type="scientific">Salinicola endophyticus</name>
    <dbReference type="NCBI Taxonomy" id="1949083"/>
    <lineage>
        <taxon>Bacteria</taxon>
        <taxon>Pseudomonadati</taxon>
        <taxon>Pseudomonadota</taxon>
        <taxon>Gammaproteobacteria</taxon>
        <taxon>Oceanospirillales</taxon>
        <taxon>Halomonadaceae</taxon>
        <taxon>Salinicola</taxon>
    </lineage>
</organism>
<accession>A0AB74UAM1</accession>
<dbReference type="AlphaFoldDB" id="A0AB74UAM1"/>
<feature type="coiled-coil region" evidence="1">
    <location>
        <begin position="467"/>
        <end position="494"/>
    </location>
</feature>